<reference evidence="1 2" key="1">
    <citation type="submission" date="2018-07" db="EMBL/GenBank/DDBJ databases">
        <title>Genomic Encyclopedia of Type Strains, Phase IV (KMG-IV): sequencing the most valuable type-strain genomes for metagenomic binning, comparative biology and taxonomic classification.</title>
        <authorList>
            <person name="Goeker M."/>
        </authorList>
    </citation>
    <scope>NUCLEOTIDE SEQUENCE [LARGE SCALE GENOMIC DNA]</scope>
    <source>
        <strain evidence="1 2">DSM 27016</strain>
    </source>
</reference>
<dbReference type="EMBL" id="QPJT01000009">
    <property type="protein sequence ID" value="RCX16881.1"/>
    <property type="molecule type" value="Genomic_DNA"/>
</dbReference>
<sequence length="151" mass="15729">MTVDSVLNQCGTRTTTIVGPAQVVVNAGKFEAHVIDSDSFDKEAWLEEVLSFTRSEESGAIDPLYITLYIPEGVTIQIIENGNPDVGPADGEIIAGPGSTGFIFNLPIVPPVREISIGVLAAPPGSSLTLAVALIEDGVIIGSAIEEIPIS</sequence>
<evidence type="ECO:0000313" key="1">
    <source>
        <dbReference type="EMBL" id="RCX16881.1"/>
    </source>
</evidence>
<organism evidence="1 2">
    <name type="scientific">Anaerobacterium chartisolvens</name>
    <dbReference type="NCBI Taxonomy" id="1297424"/>
    <lineage>
        <taxon>Bacteria</taxon>
        <taxon>Bacillati</taxon>
        <taxon>Bacillota</taxon>
        <taxon>Clostridia</taxon>
        <taxon>Eubacteriales</taxon>
        <taxon>Oscillospiraceae</taxon>
        <taxon>Anaerobacterium</taxon>
    </lineage>
</organism>
<keyword evidence="2" id="KW-1185">Reference proteome</keyword>
<protein>
    <submittedName>
        <fullName evidence="1">Uncharacterized protein</fullName>
    </submittedName>
</protein>
<dbReference type="Proteomes" id="UP000253034">
    <property type="component" value="Unassembled WGS sequence"/>
</dbReference>
<accession>A0A369B619</accession>
<dbReference type="RefSeq" id="WP_114297609.1">
    <property type="nucleotide sequence ID" value="NZ_QPJT01000009.1"/>
</dbReference>
<dbReference type="AlphaFoldDB" id="A0A369B619"/>
<comment type="caution">
    <text evidence="1">The sequence shown here is derived from an EMBL/GenBank/DDBJ whole genome shotgun (WGS) entry which is preliminary data.</text>
</comment>
<name>A0A369B619_9FIRM</name>
<gene>
    <name evidence="1" type="ORF">DFR58_109108</name>
</gene>
<proteinExistence type="predicted"/>
<evidence type="ECO:0000313" key="2">
    <source>
        <dbReference type="Proteomes" id="UP000253034"/>
    </source>
</evidence>